<feature type="domain" description="CHK kinase-like" evidence="1">
    <location>
        <begin position="153"/>
        <end position="337"/>
    </location>
</feature>
<dbReference type="SMART" id="SM00587">
    <property type="entry name" value="CHK"/>
    <property type="match status" value="1"/>
</dbReference>
<sequence>MSSAIAPSCPPAMEKQTIESTQFGVEFVLERMRNVSGDSRITSANLNGISVVDITGGSAFFARVLKVSFDWNNPGIEPKSVVLKVPQVQGIASNSENITDVEGTKEREQAYLEMAHHREVQFYEHFANQDNGLRLPVFYYGFEYSRNHDKGLLVMEDLSRFGRTINILPGLNNPQVENLIDALARLTALSWKDRSWLDVLIVNPPDFQQLSLNMMRTFSLELKKLDKRFEPLVNKMEPFYTVKYHSLSHYKSEKYGFPAALVHGDLWAPNILWRVDENGNVSNELQAIIDWQAVHAGNPLEDFGRLVVLNTSSSYRKANQRRLLNLYIAKLREYGGGESPIHEGNIDEAYKAALPYVAVFLSFGVPMYCNMPSVVRQDLEHKSSETAELLDRAYTFFEEVVDAYEFRIIVEDSNVLDVNRDSEQKAIIQRLNAEQRIYLRKSDSYESEIVRCIEDSKGGIFICDNRNDVLTKILYGLNCHKRNQKALVVLKFKKDVTDFKKMLREKELTVPIDVLHHDDLESCIDKSTFAIYVAAYTDRQRLTDQKPDSPLWQLETPRRIVLCDDRKVVEDPHDGDERQGFSDEQLKCVMEFLNPQMPRYTDSKSAHINIYMANAWALTNKRLNAVMLLEKLSPHVHVITEAKIANENEKTYLQIAGYHLEVVRQAKQERNRAGGVAVYIRDDINSASAFKYSHLSPHSTFDLLALDITVKGLVVRLITVYFRPGNGSEKRAQPFLDVLDNLATDHQICMCGDFNHVDTVKAFKKKITEEGLKQHIDMFTRRNKNKEDEGAILDLVIAHPDVIQNKQVGLGNYVDSFYADHRDIAFSYVMGSAKTNATPSKVEPLPELPKSLKV</sequence>
<protein>
    <recommendedName>
        <fullName evidence="1">CHK kinase-like domain-containing protein</fullName>
    </recommendedName>
</protein>
<dbReference type="Gene3D" id="3.60.10.10">
    <property type="entry name" value="Endonuclease/exonuclease/phosphatase"/>
    <property type="match status" value="1"/>
</dbReference>
<dbReference type="PANTHER" id="PTHR23020">
    <property type="entry name" value="UNCHARACTERIZED NUCLEAR HORMONE RECEPTOR-RELATED"/>
    <property type="match status" value="1"/>
</dbReference>
<comment type="caution">
    <text evidence="2">The sequence shown here is derived from an EMBL/GenBank/DDBJ whole genome shotgun (WGS) entry which is preliminary data.</text>
</comment>
<evidence type="ECO:0000313" key="3">
    <source>
        <dbReference type="Proteomes" id="UP001175271"/>
    </source>
</evidence>
<dbReference type="Proteomes" id="UP001175271">
    <property type="component" value="Unassembled WGS sequence"/>
</dbReference>
<reference evidence="2" key="1">
    <citation type="submission" date="2023-06" db="EMBL/GenBank/DDBJ databases">
        <title>Genomic analysis of the entomopathogenic nematode Steinernema hermaphroditum.</title>
        <authorList>
            <person name="Schwarz E.M."/>
            <person name="Heppert J.K."/>
            <person name="Baniya A."/>
            <person name="Schwartz H.T."/>
            <person name="Tan C.-H."/>
            <person name="Antoshechkin I."/>
            <person name="Sternberg P.W."/>
            <person name="Goodrich-Blair H."/>
            <person name="Dillman A.R."/>
        </authorList>
    </citation>
    <scope>NUCLEOTIDE SEQUENCE</scope>
    <source>
        <strain evidence="2">PS9179</strain>
        <tissue evidence="2">Whole animal</tissue>
    </source>
</reference>
<evidence type="ECO:0000313" key="2">
    <source>
        <dbReference type="EMBL" id="KAK0423148.1"/>
    </source>
</evidence>
<dbReference type="SUPFAM" id="SSF56112">
    <property type="entry name" value="Protein kinase-like (PK-like)"/>
    <property type="match status" value="1"/>
</dbReference>
<dbReference type="InterPro" id="IPR011009">
    <property type="entry name" value="Kinase-like_dom_sf"/>
</dbReference>
<dbReference type="SUPFAM" id="SSF56219">
    <property type="entry name" value="DNase I-like"/>
    <property type="match status" value="1"/>
</dbReference>
<dbReference type="InterPro" id="IPR052961">
    <property type="entry name" value="Oxido-Kinase-like_Enzymes"/>
</dbReference>
<dbReference type="AlphaFoldDB" id="A0AA39IH53"/>
<dbReference type="InterPro" id="IPR036691">
    <property type="entry name" value="Endo/exonu/phosph_ase_sf"/>
</dbReference>
<dbReference type="EMBL" id="JAUCMV010000001">
    <property type="protein sequence ID" value="KAK0423148.1"/>
    <property type="molecule type" value="Genomic_DNA"/>
</dbReference>
<organism evidence="2 3">
    <name type="scientific">Steinernema hermaphroditum</name>
    <dbReference type="NCBI Taxonomy" id="289476"/>
    <lineage>
        <taxon>Eukaryota</taxon>
        <taxon>Metazoa</taxon>
        <taxon>Ecdysozoa</taxon>
        <taxon>Nematoda</taxon>
        <taxon>Chromadorea</taxon>
        <taxon>Rhabditida</taxon>
        <taxon>Tylenchina</taxon>
        <taxon>Panagrolaimomorpha</taxon>
        <taxon>Strongyloidoidea</taxon>
        <taxon>Steinernematidae</taxon>
        <taxon>Steinernema</taxon>
    </lineage>
</organism>
<keyword evidence="3" id="KW-1185">Reference proteome</keyword>
<dbReference type="PANTHER" id="PTHR23020:SF41">
    <property type="entry name" value="AMINOGLYCOSIDE PHOSPHOTRANSFERASE DOMAIN-CONTAINING PROTEIN"/>
    <property type="match status" value="1"/>
</dbReference>
<accession>A0AA39IH53</accession>
<dbReference type="InterPro" id="IPR012877">
    <property type="entry name" value="Dhs-27"/>
</dbReference>
<dbReference type="Gene3D" id="3.90.1200.10">
    <property type="match status" value="1"/>
</dbReference>
<evidence type="ECO:0000259" key="1">
    <source>
        <dbReference type="SMART" id="SM00587"/>
    </source>
</evidence>
<proteinExistence type="predicted"/>
<dbReference type="Pfam" id="PF07914">
    <property type="entry name" value="DUF1679"/>
    <property type="match status" value="1"/>
</dbReference>
<gene>
    <name evidence="2" type="ORF">QR680_007998</name>
</gene>
<dbReference type="InterPro" id="IPR015897">
    <property type="entry name" value="CHK_kinase-like"/>
</dbReference>
<name>A0AA39IH53_9BILA</name>